<feature type="non-terminal residue" evidence="3">
    <location>
        <position position="276"/>
    </location>
</feature>
<gene>
    <name evidence="3" type="ORF">ANCDUO_23250</name>
</gene>
<dbReference type="InterPro" id="IPR022091">
    <property type="entry name" value="TMF_TATA-bd"/>
</dbReference>
<sequence length="276" mass="31972">NMPLLEEINSLKQALHREQQASEEADVKMRMNKRELELVNEQLKKLKEKNDSLVASHLQELTVVNQKVQHLERELVRVLKDHDASLSELKSARAADASALDGLREENAVLKEECRTLRSSLNEQVFERQSIVELTVQMDENESLKSSLVEARQRLEHVQSFEVLSQAQVNKDLKRSDSDPFEEFPLNNAQIASFSLTPPPNVVTAQYEMSMRKISFLEQEAMRCAQLEEQVRQLEKALQVLTTQYNELLEVDGERLERIEELEHDVIDLRQLMKEQ</sequence>
<protein>
    <recommendedName>
        <fullName evidence="2">TATA element modulatory factor 1 TATA binding domain-containing protein</fullName>
    </recommendedName>
</protein>
<evidence type="ECO:0000259" key="2">
    <source>
        <dbReference type="Pfam" id="PF12325"/>
    </source>
</evidence>
<accession>A0A0C2FDR9</accession>
<dbReference type="EMBL" id="KN768682">
    <property type="protein sequence ID" value="KIH46695.1"/>
    <property type="molecule type" value="Genomic_DNA"/>
</dbReference>
<proteinExistence type="predicted"/>
<dbReference type="Proteomes" id="UP000054047">
    <property type="component" value="Unassembled WGS sequence"/>
</dbReference>
<dbReference type="OrthoDB" id="74178at2759"/>
<evidence type="ECO:0000256" key="1">
    <source>
        <dbReference type="SAM" id="Coils"/>
    </source>
</evidence>
<dbReference type="AlphaFoldDB" id="A0A0C2FDR9"/>
<feature type="non-terminal residue" evidence="3">
    <location>
        <position position="1"/>
    </location>
</feature>
<feature type="coiled-coil region" evidence="1">
    <location>
        <begin position="217"/>
        <end position="251"/>
    </location>
</feature>
<keyword evidence="4" id="KW-1185">Reference proteome</keyword>
<reference evidence="3 4" key="1">
    <citation type="submission" date="2013-12" db="EMBL/GenBank/DDBJ databases">
        <title>Draft genome of the parsitic nematode Ancylostoma duodenale.</title>
        <authorList>
            <person name="Mitreva M."/>
        </authorList>
    </citation>
    <scope>NUCLEOTIDE SEQUENCE [LARGE SCALE GENOMIC DNA]</scope>
    <source>
        <strain evidence="3 4">Zhejiang</strain>
    </source>
</reference>
<name>A0A0C2FDR9_9BILA</name>
<feature type="coiled-coil region" evidence="1">
    <location>
        <begin position="8"/>
        <end position="120"/>
    </location>
</feature>
<keyword evidence="1" id="KW-0175">Coiled coil</keyword>
<evidence type="ECO:0000313" key="4">
    <source>
        <dbReference type="Proteomes" id="UP000054047"/>
    </source>
</evidence>
<organism evidence="3 4">
    <name type="scientific">Ancylostoma duodenale</name>
    <dbReference type="NCBI Taxonomy" id="51022"/>
    <lineage>
        <taxon>Eukaryota</taxon>
        <taxon>Metazoa</taxon>
        <taxon>Ecdysozoa</taxon>
        <taxon>Nematoda</taxon>
        <taxon>Chromadorea</taxon>
        <taxon>Rhabditida</taxon>
        <taxon>Rhabditina</taxon>
        <taxon>Rhabditomorpha</taxon>
        <taxon>Strongyloidea</taxon>
        <taxon>Ancylostomatidae</taxon>
        <taxon>Ancylostomatinae</taxon>
        <taxon>Ancylostoma</taxon>
    </lineage>
</organism>
<feature type="domain" description="TATA element modulatory factor 1 TATA binding" evidence="2">
    <location>
        <begin position="214"/>
        <end position="276"/>
    </location>
</feature>
<evidence type="ECO:0000313" key="3">
    <source>
        <dbReference type="EMBL" id="KIH46695.1"/>
    </source>
</evidence>
<dbReference type="Pfam" id="PF12325">
    <property type="entry name" value="TMF_TATA_bd"/>
    <property type="match status" value="1"/>
</dbReference>